<organism evidence="7 8">
    <name type="scientific">Peronospora matthiolae</name>
    <dbReference type="NCBI Taxonomy" id="2874970"/>
    <lineage>
        <taxon>Eukaryota</taxon>
        <taxon>Sar</taxon>
        <taxon>Stramenopiles</taxon>
        <taxon>Oomycota</taxon>
        <taxon>Peronosporomycetes</taxon>
        <taxon>Peronosporales</taxon>
        <taxon>Peronosporaceae</taxon>
        <taxon>Peronospora</taxon>
    </lineage>
</organism>
<gene>
    <name evidence="7" type="ORF">PM001_LOCUS30928</name>
</gene>
<accession>A0AAV1VIQ2</accession>
<evidence type="ECO:0000259" key="6">
    <source>
        <dbReference type="PROSITE" id="PS50975"/>
    </source>
</evidence>
<dbReference type="SUPFAM" id="SSF56059">
    <property type="entry name" value="Glutathione synthetase ATP-binding domain-like"/>
    <property type="match status" value="2"/>
</dbReference>
<dbReference type="GO" id="GO:0016874">
    <property type="term" value="F:ligase activity"/>
    <property type="evidence" value="ECO:0007669"/>
    <property type="project" value="UniProtKB-KW"/>
</dbReference>
<evidence type="ECO:0000256" key="3">
    <source>
        <dbReference type="ARBA" id="ARBA00022840"/>
    </source>
</evidence>
<keyword evidence="3 4" id="KW-0067">ATP-binding</keyword>
<dbReference type="PROSITE" id="PS50975">
    <property type="entry name" value="ATP_GRASP"/>
    <property type="match status" value="2"/>
</dbReference>
<evidence type="ECO:0000256" key="1">
    <source>
        <dbReference type="ARBA" id="ARBA00022598"/>
    </source>
</evidence>
<feature type="compositionally biased region" description="Low complexity" evidence="5">
    <location>
        <begin position="92"/>
        <end position="102"/>
    </location>
</feature>
<keyword evidence="2 4" id="KW-0547">Nucleotide-binding</keyword>
<dbReference type="PANTHER" id="PTHR43585:SF2">
    <property type="entry name" value="ATP-GRASP ENZYME FSQD"/>
    <property type="match status" value="1"/>
</dbReference>
<dbReference type="PANTHER" id="PTHR43585">
    <property type="entry name" value="FUMIPYRROLE BIOSYNTHESIS PROTEIN C"/>
    <property type="match status" value="1"/>
</dbReference>
<keyword evidence="1" id="KW-0436">Ligase</keyword>
<evidence type="ECO:0000313" key="7">
    <source>
        <dbReference type="EMBL" id="CAK7945778.1"/>
    </source>
</evidence>
<feature type="domain" description="ATP-grasp" evidence="6">
    <location>
        <begin position="336"/>
        <end position="548"/>
    </location>
</feature>
<dbReference type="Pfam" id="PF13535">
    <property type="entry name" value="ATP-grasp_4"/>
    <property type="match status" value="2"/>
</dbReference>
<evidence type="ECO:0000256" key="4">
    <source>
        <dbReference type="PROSITE-ProRule" id="PRU00409"/>
    </source>
</evidence>
<feature type="domain" description="ATP-grasp" evidence="6">
    <location>
        <begin position="792"/>
        <end position="995"/>
    </location>
</feature>
<reference evidence="7" key="1">
    <citation type="submission" date="2024-01" db="EMBL/GenBank/DDBJ databases">
        <authorList>
            <person name="Webb A."/>
        </authorList>
    </citation>
    <scope>NUCLEOTIDE SEQUENCE</scope>
    <source>
        <strain evidence="7">Pm1</strain>
    </source>
</reference>
<dbReference type="InterPro" id="IPR011761">
    <property type="entry name" value="ATP-grasp"/>
</dbReference>
<feature type="region of interest" description="Disordered" evidence="5">
    <location>
        <begin position="1"/>
        <end position="110"/>
    </location>
</feature>
<evidence type="ECO:0000256" key="5">
    <source>
        <dbReference type="SAM" id="MobiDB-lite"/>
    </source>
</evidence>
<dbReference type="Proteomes" id="UP001162060">
    <property type="component" value="Unassembled WGS sequence"/>
</dbReference>
<name>A0AAV1VIQ2_9STRA</name>
<evidence type="ECO:0000313" key="8">
    <source>
        <dbReference type="Proteomes" id="UP001162060"/>
    </source>
</evidence>
<feature type="compositionally biased region" description="Low complexity" evidence="5">
    <location>
        <begin position="66"/>
        <end position="82"/>
    </location>
</feature>
<dbReference type="Gene3D" id="3.30.470.20">
    <property type="entry name" value="ATP-grasp fold, B domain"/>
    <property type="match status" value="2"/>
</dbReference>
<dbReference type="EMBL" id="CAKLBY020000338">
    <property type="protein sequence ID" value="CAK7945778.1"/>
    <property type="molecule type" value="Genomic_DNA"/>
</dbReference>
<protein>
    <recommendedName>
        <fullName evidence="6">ATP-grasp domain-containing protein</fullName>
    </recommendedName>
</protein>
<evidence type="ECO:0000256" key="2">
    <source>
        <dbReference type="ARBA" id="ARBA00022741"/>
    </source>
</evidence>
<feature type="compositionally biased region" description="Low complexity" evidence="5">
    <location>
        <begin position="21"/>
        <end position="30"/>
    </location>
</feature>
<sequence>MSAPYPRQAFAKSLRLAPQCSSRSTSSSSSGKNPPPDAHVVLVMGNVAAKEAPAASTSTQVRDTTTKATSTAKETTTATPKATETETETETETAPATATSTSTPPPSESPPLFRVLSADQRAVTFDERAHLRVGAQERADRVTLGLDARSDFRPLQRAATFDPRLHEQKTPLTASDVLHRRFFNVRERRVSVGADRNLFRITEDDTERQEAVVVVDPYSTGMTLAEKALARGYVCLCVYSDTLDVTQERIAKVPKHLTARYGAIIYHDGDVEKRDEHQALADTAAALRRVKHVDIIAVFPGAETGVMLADKLSEHLQLTTNGTKGSAARRNKYLMGEKVRAAGLRAVAQVQATKWSQVEAFVNEELAPRLEADERAFQVIVKPVESAGSDDVMLCCSMDEVRTAFGNIQGKINGLGLENQATLVQEYLDGIEYVVDTVSRHGVTKVVALWEYDKRAVNDAPFVYYGVLLRAAPDGSVLAKVVDYVLKVVDALDIVHGPAHAEVKVVKGGEPCLVEIGSRCHGGSGSYLPIVTPCLGYNHVDAALDSYLDAKAFEDLPDRPKELKSHGCEAMLVSYESGKLVGYPGKEELDNLPSAVSTVWYTHIGQQLEPTIDMFTTPGSVIMVHEDEEQLNRDYARIRELEHEGLYELEIDAKPEKPRGTVVIVDPFSTGALLAHELMARGYDCICVYSDRLAKIEGARLVPEGLTLEFAATVACKGNFEQTVNAIRKAAKQVADRQMKREDDLTADASVCAVFAGAEGGVKLSDAIADALGLKGNRMEHSNARCSKYLMGETLRAAGIRAVKQVKANTWAEAEAFITEDLMSEPFEVVVKPLESYCTEDVVLCRSMEEVKRAFDAVLGKTNRLGLVNVAVLLQEYLEGDEYVVDTVSRDGEHKVTAVWKYDKRHVNDATFVYFGLTLVPAEGIVNEMIDYQFQILDALGFCNGPAHGEVKFCRGSPVLIDVSSRCHGAEGAWVPIANSCVGYNQVAAAIDSMVDGKAFAKLADRPGKLLAYGGTAVLVSYKNGVLKSMPGMAEIEKMPAFFKKDIFVAPGDNIRQTVSMFTALGCITLVHKDRVVFESSLARIRELEVDGLFELE</sequence>
<proteinExistence type="predicted"/>
<comment type="caution">
    <text evidence="7">The sequence shown here is derived from an EMBL/GenBank/DDBJ whole genome shotgun (WGS) entry which is preliminary data.</text>
</comment>
<dbReference type="AlphaFoldDB" id="A0AAV1VIQ2"/>
<dbReference type="GO" id="GO:0046872">
    <property type="term" value="F:metal ion binding"/>
    <property type="evidence" value="ECO:0007669"/>
    <property type="project" value="InterPro"/>
</dbReference>
<dbReference type="GO" id="GO:0005524">
    <property type="term" value="F:ATP binding"/>
    <property type="evidence" value="ECO:0007669"/>
    <property type="project" value="UniProtKB-UniRule"/>
</dbReference>
<dbReference type="NCBIfam" id="NF005543">
    <property type="entry name" value="PRK07206.1"/>
    <property type="match status" value="2"/>
</dbReference>
<dbReference type="InterPro" id="IPR052032">
    <property type="entry name" value="ATP-dep_AA_Ligase"/>
</dbReference>